<protein>
    <submittedName>
        <fullName evidence="1">Uncharacterized protein</fullName>
    </submittedName>
</protein>
<sequence length="200" mass="22042">MKRITFKLHGDSTLLMHNPAGMRVPSTGKGLETKKIPLPEEEAKASLYQNLVDETLYVPAVAVRNAMLSGAKGARIGKVGAATILAGAILLVEERFKLVRDGEPLKTYDVIDTRRVVVQRQGIVRSRGAIILPWTVECVYDFNDALMGLNYTPVQQALENAGQLVGLLDYRPEKKGWFGRFQCSDFVLEGEVPDLNEGQA</sequence>
<evidence type="ECO:0000313" key="1">
    <source>
        <dbReference type="EMBL" id="KKL18452.1"/>
    </source>
</evidence>
<name>A0A0F9BX16_9ZZZZ</name>
<organism evidence="1">
    <name type="scientific">marine sediment metagenome</name>
    <dbReference type="NCBI Taxonomy" id="412755"/>
    <lineage>
        <taxon>unclassified sequences</taxon>
        <taxon>metagenomes</taxon>
        <taxon>ecological metagenomes</taxon>
    </lineage>
</organism>
<proteinExistence type="predicted"/>
<comment type="caution">
    <text evidence="1">The sequence shown here is derived from an EMBL/GenBank/DDBJ whole genome shotgun (WGS) entry which is preliminary data.</text>
</comment>
<dbReference type="EMBL" id="LAZR01038865">
    <property type="protein sequence ID" value="KKL18452.1"/>
    <property type="molecule type" value="Genomic_DNA"/>
</dbReference>
<dbReference type="AlphaFoldDB" id="A0A0F9BX16"/>
<reference evidence="1" key="1">
    <citation type="journal article" date="2015" name="Nature">
        <title>Complex archaea that bridge the gap between prokaryotes and eukaryotes.</title>
        <authorList>
            <person name="Spang A."/>
            <person name="Saw J.H."/>
            <person name="Jorgensen S.L."/>
            <person name="Zaremba-Niedzwiedzka K."/>
            <person name="Martijn J."/>
            <person name="Lind A.E."/>
            <person name="van Eijk R."/>
            <person name="Schleper C."/>
            <person name="Guy L."/>
            <person name="Ettema T.J."/>
        </authorList>
    </citation>
    <scope>NUCLEOTIDE SEQUENCE</scope>
</reference>
<accession>A0A0F9BX16</accession>
<gene>
    <name evidence="1" type="ORF">LCGC14_2475360</name>
</gene>